<evidence type="ECO:0000313" key="3">
    <source>
        <dbReference type="EMBL" id="ALJ98912.1"/>
    </source>
</evidence>
<keyword evidence="4" id="KW-1185">Reference proteome</keyword>
<reference evidence="3 4" key="1">
    <citation type="submission" date="2015-09" db="EMBL/GenBank/DDBJ databases">
        <title>Preliminary characterization of a novel lytic bacteriophage as a possible biocontrol agent against multidrug resistant Shiga toxin-producing Escherichia coli (STEC).</title>
        <authorList>
            <person name="Amarillas L."/>
            <person name="Leon-Felix J."/>
        </authorList>
    </citation>
    <scope>NUCLEOTIDE SEQUENCE [LARGE SCALE GENOMIC DNA]</scope>
</reference>
<dbReference type="Proteomes" id="UP000229605">
    <property type="component" value="Segment"/>
</dbReference>
<dbReference type="Gene3D" id="3.40.50.300">
    <property type="entry name" value="P-loop containing nucleotide triphosphate hydrolases"/>
    <property type="match status" value="2"/>
</dbReference>
<evidence type="ECO:0000256" key="1">
    <source>
        <dbReference type="SAM" id="Coils"/>
    </source>
</evidence>
<dbReference type="GO" id="GO:0016787">
    <property type="term" value="F:hydrolase activity"/>
    <property type="evidence" value="ECO:0007669"/>
    <property type="project" value="InterPro"/>
</dbReference>
<proteinExistence type="predicted"/>
<dbReference type="GO" id="GO:0004386">
    <property type="term" value="F:helicase activity"/>
    <property type="evidence" value="ECO:0007669"/>
    <property type="project" value="UniProtKB-KW"/>
</dbReference>
<dbReference type="PROSITE" id="PS51192">
    <property type="entry name" value="HELICASE_ATP_BIND_1"/>
    <property type="match status" value="1"/>
</dbReference>
<dbReference type="PANTHER" id="PTHR47396">
    <property type="entry name" value="TYPE I RESTRICTION ENZYME ECOKI R PROTEIN"/>
    <property type="match status" value="1"/>
</dbReference>
<dbReference type="Pfam" id="PF00271">
    <property type="entry name" value="Helicase_C"/>
    <property type="match status" value="1"/>
</dbReference>
<dbReference type="Pfam" id="PF04851">
    <property type="entry name" value="ResIII"/>
    <property type="match status" value="1"/>
</dbReference>
<gene>
    <name evidence="3" type="ORF">C119_32</name>
</gene>
<dbReference type="InterPro" id="IPR006935">
    <property type="entry name" value="Helicase/UvrB_N"/>
</dbReference>
<evidence type="ECO:0000313" key="4">
    <source>
        <dbReference type="Proteomes" id="UP000229605"/>
    </source>
</evidence>
<dbReference type="SUPFAM" id="SSF52540">
    <property type="entry name" value="P-loop containing nucleoside triphosphate hydrolases"/>
    <property type="match status" value="1"/>
</dbReference>
<keyword evidence="3" id="KW-0378">Hydrolase</keyword>
<dbReference type="SMART" id="SM00490">
    <property type="entry name" value="HELICc"/>
    <property type="match status" value="1"/>
</dbReference>
<dbReference type="InterPro" id="IPR014001">
    <property type="entry name" value="Helicase_ATP-bd"/>
</dbReference>
<name>A0A0P0I3Z4_9CAUD</name>
<evidence type="ECO:0000259" key="2">
    <source>
        <dbReference type="PROSITE" id="PS51192"/>
    </source>
</evidence>
<dbReference type="InterPro" id="IPR027417">
    <property type="entry name" value="P-loop_NTPase"/>
</dbReference>
<dbReference type="InterPro" id="IPR001650">
    <property type="entry name" value="Helicase_C-like"/>
</dbReference>
<organism evidence="3 4">
    <name type="scientific">Escherichia phage C119</name>
    <dbReference type="NCBI Taxonomy" id="1735565"/>
    <lineage>
        <taxon>Viruses</taxon>
        <taxon>Duplodnaviria</taxon>
        <taxon>Heunggongvirae</taxon>
        <taxon>Uroviricota</taxon>
        <taxon>Caudoviricetes</taxon>
        <taxon>Drexlerviridae</taxon>
        <taxon>Rogunavirinae</taxon>
        <taxon>Rogunavirus</taxon>
        <taxon>Rogunavirus C119</taxon>
    </lineage>
</organism>
<keyword evidence="3" id="KW-0067">ATP-binding</keyword>
<feature type="domain" description="Helicase ATP-binding" evidence="2">
    <location>
        <begin position="65"/>
        <end position="246"/>
    </location>
</feature>
<dbReference type="GO" id="GO:0005524">
    <property type="term" value="F:ATP binding"/>
    <property type="evidence" value="ECO:0007669"/>
    <property type="project" value="InterPro"/>
</dbReference>
<feature type="coiled-coil region" evidence="1">
    <location>
        <begin position="8"/>
        <end position="35"/>
    </location>
</feature>
<dbReference type="SMART" id="SM00487">
    <property type="entry name" value="DEXDc"/>
    <property type="match status" value="1"/>
</dbReference>
<dbReference type="EMBL" id="KT825490">
    <property type="protein sequence ID" value="ALJ98912.1"/>
    <property type="molecule type" value="Genomic_DNA"/>
</dbReference>
<keyword evidence="3" id="KW-0547">Nucleotide-binding</keyword>
<keyword evidence="1" id="KW-0175">Coiled coil</keyword>
<keyword evidence="3" id="KW-0347">Helicase</keyword>
<dbReference type="InterPro" id="IPR050742">
    <property type="entry name" value="Helicase_Restrict-Modif_Enz"/>
</dbReference>
<dbReference type="PANTHER" id="PTHR47396:SF1">
    <property type="entry name" value="ATP-DEPENDENT HELICASE IRC3-RELATED"/>
    <property type="match status" value="1"/>
</dbReference>
<sequence length="664" mass="74260">MAVIISSIERTLKAFDIMENRLKTIQKQIEELGEDKIKEIQTKFTSSNCMVPYSYQCVMYNEIAKRISRYEHPFIAMASVSAGKTLVFGMVAKRCSELGLPMLVLARQAELVSQNASEISDYGVPNSIYCSGLGIKSSYFPVVVGSEGTVVGGLKKSLGDFCPAVVAIDECHHIDDQDIAEAIDNNETAQQASDKGRSQYTVIILTLMERCRAKYGKNLRIFGLTGSPFRGTTPIVVENKKELGFWRETVTNIDTNYLVEFGSVVPTNFGATDGVGYDLSEFDASSEDGVQDYTKAQLEAMDKKIQASGTMTAEIMKKVWLAAKDRNGVLVTCAGERHCHEAASYLPEGEKFCIITGKTGEKQRKELLDKCFSGEIKYCFQVQALTTGVNVPTWDTSVILRKIGSLTLLVQLLGRGMRKLKKLHEDKGMVKNDHLVLDFAGTMDSMASLYFNPILEQAQYQLRKSNGKETKQCPVCGTENSFFARRCMHIDENNNRCEYFWVSRTCEDQKDPRTGKVIVKGCGVQNDVAAKICRGCDCTLLDPNLNLSGKHYRKNDWFDVVDFKVGLTKNQSGIIYNYILDDGMGGTFKAHEVFFVESGHRVCKTLWLNNGIKGHVVDMNAKRYMAAYRNARKIMEYAQYIHAPKRVTHRKTAKGGDNIANKEF</sequence>
<dbReference type="GO" id="GO:0003677">
    <property type="term" value="F:DNA binding"/>
    <property type="evidence" value="ECO:0007669"/>
    <property type="project" value="InterPro"/>
</dbReference>
<accession>A0A0P0I3Z4</accession>
<protein>
    <submittedName>
        <fullName evidence="3">Putative ATP-dependent helicase</fullName>
    </submittedName>
</protein>